<dbReference type="RefSeq" id="WP_117317290.1">
    <property type="nucleotide sequence ID" value="NZ_QQSW01000008.1"/>
</dbReference>
<feature type="transmembrane region" description="Helical" evidence="1">
    <location>
        <begin position="145"/>
        <end position="178"/>
    </location>
</feature>
<dbReference type="PANTHER" id="PTHR35342">
    <property type="entry name" value="TRICARBOXYLIC TRANSPORT PROTEIN"/>
    <property type="match status" value="1"/>
</dbReference>
<proteinExistence type="predicted"/>
<feature type="transmembrane region" description="Helical" evidence="1">
    <location>
        <begin position="400"/>
        <end position="418"/>
    </location>
</feature>
<feature type="transmembrane region" description="Helical" evidence="1">
    <location>
        <begin position="70"/>
        <end position="92"/>
    </location>
</feature>
<name>A0A4V6NPF6_9GAMM</name>
<feature type="transmembrane region" description="Helical" evidence="1">
    <location>
        <begin position="329"/>
        <end position="353"/>
    </location>
</feature>
<keyword evidence="1" id="KW-0472">Membrane</keyword>
<feature type="transmembrane region" description="Helical" evidence="1">
    <location>
        <begin position="424"/>
        <end position="453"/>
    </location>
</feature>
<evidence type="ECO:0000313" key="3">
    <source>
        <dbReference type="EMBL" id="TCO77120.1"/>
    </source>
</evidence>
<keyword evidence="1" id="KW-0812">Transmembrane</keyword>
<organism evidence="3 4">
    <name type="scientific">Chromatocurvus halotolerans</name>
    <dbReference type="NCBI Taxonomy" id="1132028"/>
    <lineage>
        <taxon>Bacteria</taxon>
        <taxon>Pseudomonadati</taxon>
        <taxon>Pseudomonadota</taxon>
        <taxon>Gammaproteobacteria</taxon>
        <taxon>Cellvibrionales</taxon>
        <taxon>Halieaceae</taxon>
        <taxon>Chromatocurvus</taxon>
    </lineage>
</organism>
<evidence type="ECO:0000313" key="4">
    <source>
        <dbReference type="Proteomes" id="UP000294980"/>
    </source>
</evidence>
<reference evidence="3 4" key="1">
    <citation type="submission" date="2019-03" db="EMBL/GenBank/DDBJ databases">
        <title>Genomic Encyclopedia of Type Strains, Phase IV (KMG-IV): sequencing the most valuable type-strain genomes for metagenomic binning, comparative biology and taxonomic classification.</title>
        <authorList>
            <person name="Goeker M."/>
        </authorList>
    </citation>
    <scope>NUCLEOTIDE SEQUENCE [LARGE SCALE GENOMIC DNA]</scope>
    <source>
        <strain evidence="3 4">DSM 23344</strain>
    </source>
</reference>
<accession>A0A4V6NPF6</accession>
<evidence type="ECO:0000259" key="2">
    <source>
        <dbReference type="Pfam" id="PF01970"/>
    </source>
</evidence>
<dbReference type="Proteomes" id="UP000294980">
    <property type="component" value="Unassembled WGS sequence"/>
</dbReference>
<dbReference type="Pfam" id="PF01970">
    <property type="entry name" value="TctA"/>
    <property type="match status" value="1"/>
</dbReference>
<feature type="transmembrane region" description="Helical" evidence="1">
    <location>
        <begin position="365"/>
        <end position="388"/>
    </location>
</feature>
<dbReference type="EMBL" id="SLWX01000003">
    <property type="protein sequence ID" value="TCO77120.1"/>
    <property type="molecule type" value="Genomic_DNA"/>
</dbReference>
<dbReference type="PANTHER" id="PTHR35342:SF5">
    <property type="entry name" value="TRICARBOXYLIC TRANSPORT PROTEIN"/>
    <property type="match status" value="1"/>
</dbReference>
<dbReference type="AlphaFoldDB" id="A0A4V6NPF6"/>
<keyword evidence="1" id="KW-1133">Transmembrane helix</keyword>
<sequence>MLELLISALDVALSPTVLIAVLLGVILGVTVGAIPGISGDMAMALMLPFVFTMDIAPAIGMLMGLYKGSLFGGSISAIMFGVPGTPGAAATILDGFPLKQAGFPNRALHTGLYSSIIGDFTSVLVLIFIATPLAVLALQFGPREFFALYAVSIVIIAALDKGRVALGFSAAAVGILLSMVGRDPFSGAARYAFGSTDLAGGLGLVPVLIGLFAVSEIMLQAGRIFRERFAHLEAGVRQRTAGEGYDPDADRLSLREYATLWRAVVTGAATGTFVGALPGAGATLAGFLSYGLAKRVSRNSDRFGKGSLEGVAAPEAGNSATAGATLIPLFAFGVPGSGSAALIGAAFIIQGITPGPMMIESNLTIVYAIFILLLYGSIFTLITSKLLLPHYARLSMLPPRYILPVVLALAILGTYAIGNSTFDVWVLLAAGIVGVAMRGVGMPIAPVALGFILGPGLERALRQSLILGFNEPGYFFSGPIALSIYGIAATLLLVFVLVGRE</sequence>
<keyword evidence="4" id="KW-1185">Reference proteome</keyword>
<feature type="transmembrane region" description="Helical" evidence="1">
    <location>
        <begin position="41"/>
        <end position="63"/>
    </location>
</feature>
<evidence type="ECO:0000256" key="1">
    <source>
        <dbReference type="SAM" id="Phobius"/>
    </source>
</evidence>
<dbReference type="OrthoDB" id="9781349at2"/>
<feature type="domain" description="DUF112" evidence="2">
    <location>
        <begin position="18"/>
        <end position="447"/>
    </location>
</feature>
<feature type="transmembrane region" description="Helical" evidence="1">
    <location>
        <begin position="198"/>
        <end position="219"/>
    </location>
</feature>
<dbReference type="InterPro" id="IPR002823">
    <property type="entry name" value="DUF112_TM"/>
</dbReference>
<gene>
    <name evidence="3" type="ORF">EV688_103134</name>
</gene>
<comment type="caution">
    <text evidence="3">The sequence shown here is derived from an EMBL/GenBank/DDBJ whole genome shotgun (WGS) entry which is preliminary data.</text>
</comment>
<protein>
    <submittedName>
        <fullName evidence="3">Putative tricarboxylic transport membrane protein</fullName>
    </submittedName>
</protein>
<feature type="transmembrane region" description="Helical" evidence="1">
    <location>
        <begin position="112"/>
        <end position="138"/>
    </location>
</feature>
<feature type="transmembrane region" description="Helical" evidence="1">
    <location>
        <begin position="474"/>
        <end position="498"/>
    </location>
</feature>
<feature type="transmembrane region" description="Helical" evidence="1">
    <location>
        <begin position="12"/>
        <end position="35"/>
    </location>
</feature>